<dbReference type="EMBL" id="MT144231">
    <property type="protein sequence ID" value="QJA51005.1"/>
    <property type="molecule type" value="Genomic_DNA"/>
</dbReference>
<protein>
    <submittedName>
        <fullName evidence="1">Uncharacterized protein</fullName>
    </submittedName>
</protein>
<evidence type="ECO:0000313" key="1">
    <source>
        <dbReference type="EMBL" id="QJA51005.1"/>
    </source>
</evidence>
<gene>
    <name evidence="1" type="ORF">TM448A01949_0001</name>
</gene>
<accession>A0A6H1ZUQ6</accession>
<proteinExistence type="predicted"/>
<sequence>MKRMERIFDYSEQPEETISDWLDEQNPAFYEAIPLKDDKILVLIRCCQKG</sequence>
<name>A0A6H1ZUQ6_9ZZZZ</name>
<dbReference type="AlphaFoldDB" id="A0A6H1ZUQ6"/>
<reference evidence="1" key="1">
    <citation type="submission" date="2020-03" db="EMBL/GenBank/DDBJ databases">
        <title>The deep terrestrial virosphere.</title>
        <authorList>
            <person name="Holmfeldt K."/>
            <person name="Nilsson E."/>
            <person name="Simone D."/>
            <person name="Lopez-Fernandez M."/>
            <person name="Wu X."/>
            <person name="de Brujin I."/>
            <person name="Lundin D."/>
            <person name="Andersson A."/>
            <person name="Bertilsson S."/>
            <person name="Dopson M."/>
        </authorList>
    </citation>
    <scope>NUCLEOTIDE SEQUENCE</scope>
    <source>
        <strain evidence="1">TM448A01949</strain>
    </source>
</reference>
<organism evidence="1">
    <name type="scientific">viral metagenome</name>
    <dbReference type="NCBI Taxonomy" id="1070528"/>
    <lineage>
        <taxon>unclassified sequences</taxon>
        <taxon>metagenomes</taxon>
        <taxon>organismal metagenomes</taxon>
    </lineage>
</organism>